<dbReference type="InterPro" id="IPR024705">
    <property type="entry name" value="Ssp411"/>
</dbReference>
<dbReference type="PIRSF" id="PIRSF006402">
    <property type="entry name" value="UCP006402_thioredoxin"/>
    <property type="match status" value="1"/>
</dbReference>
<keyword evidence="3" id="KW-1185">Reference proteome</keyword>
<name>A0A1G1SUN5_9BACT</name>
<feature type="domain" description="Spermatogenesis-associated protein 20-like TRX" evidence="1">
    <location>
        <begin position="9"/>
        <end position="163"/>
    </location>
</feature>
<accession>A0A1G1SUN5</accession>
<dbReference type="InterPro" id="IPR008928">
    <property type="entry name" value="6-hairpin_glycosidase_sf"/>
</dbReference>
<sequence>MATPALPINRLAQETSPYLQQHAHNPVDWYPWDAEALTRARTEQKPILVSIGYAACHWCHVMERESFENTAVAALMNRYFVCIKVDREERPDVDQIYMDALHAMGLRGGWPLNVFLTAEAKPFYGGTYFPPGNWMKLLENIGQAYAGEHRVALEQSAERFMQVIGTSELQKHSGRPTPPPPLNAAAAGLQTSNMEDANPAGVSEDEFRHLVYTLGAQFDRERGGLHGAPKFPMPSVWRFLLRAHAVSGSQALLDQTVLSLREMAWGGIYDQVHGGFARYSVDAEWLAPHFEKMLYDNGQLVSLYSEAFQVTQDALFREVVYDTVEFVRLELTNAEGGFYSSLDADSEGTEGLFYTFTNAELRDILGDEEPLFSAYYNCTAAGNWEHGRNILHRRQTDEAFAAAHELAPDAVPGMVAEWKQKIMAVRATRIRPGLDNKVLTGWNALMLQGLTDAYRAFAEPEFLVVAERNARYIEAHLRDGERLYRTSKNGRPSINGFLEDYALVIQAYISLYEVSFVEKWLREAETLTGYVLRNFFDPAETQFFYTDSNAEPLIARKKELLDNVIPASNSVMAHNLHRLGRHLENNQYVSLAADMLAQVRHLVAKEPQHFSNWASLYAALLRPGAEVAVIGPDAEVFREELNRSFLFDTIVAGSETRSELPLLKLLKPAPQGETAVHVCRNQACLAPVYSVAEALMALAAV</sequence>
<dbReference type="PANTHER" id="PTHR42899">
    <property type="entry name" value="SPERMATOGENESIS-ASSOCIATED PROTEIN 20"/>
    <property type="match status" value="1"/>
</dbReference>
<dbReference type="EMBL" id="MDZC01000101">
    <property type="protein sequence ID" value="OGX82340.1"/>
    <property type="molecule type" value="Genomic_DNA"/>
</dbReference>
<dbReference type="SUPFAM" id="SSF52833">
    <property type="entry name" value="Thioredoxin-like"/>
    <property type="match status" value="1"/>
</dbReference>
<dbReference type="GO" id="GO:0005975">
    <property type="term" value="P:carbohydrate metabolic process"/>
    <property type="evidence" value="ECO:0007669"/>
    <property type="project" value="InterPro"/>
</dbReference>
<dbReference type="SUPFAM" id="SSF48208">
    <property type="entry name" value="Six-hairpin glycosidases"/>
    <property type="match status" value="1"/>
</dbReference>
<protein>
    <submittedName>
        <fullName evidence="2">Thioredoxin</fullName>
    </submittedName>
</protein>
<dbReference type="InterPro" id="IPR004879">
    <property type="entry name" value="Ssp411-like_TRX"/>
</dbReference>
<dbReference type="OrthoDB" id="9762614at2"/>
<dbReference type="InterPro" id="IPR036249">
    <property type="entry name" value="Thioredoxin-like_sf"/>
</dbReference>
<gene>
    <name evidence="2" type="ORF">BEN48_05185</name>
</gene>
<comment type="caution">
    <text evidence="2">The sequence shown here is derived from an EMBL/GenBank/DDBJ whole genome shotgun (WGS) entry which is preliminary data.</text>
</comment>
<dbReference type="PANTHER" id="PTHR42899:SF1">
    <property type="entry name" value="SPERMATOGENESIS-ASSOCIATED PROTEIN 20"/>
    <property type="match status" value="1"/>
</dbReference>
<organism evidence="2 3">
    <name type="scientific">Hymenobacter glacialis</name>
    <dbReference type="NCBI Taxonomy" id="1908236"/>
    <lineage>
        <taxon>Bacteria</taxon>
        <taxon>Pseudomonadati</taxon>
        <taxon>Bacteroidota</taxon>
        <taxon>Cytophagia</taxon>
        <taxon>Cytophagales</taxon>
        <taxon>Hymenobacteraceae</taxon>
        <taxon>Hymenobacter</taxon>
    </lineage>
</organism>
<dbReference type="Proteomes" id="UP000177791">
    <property type="component" value="Unassembled WGS sequence"/>
</dbReference>
<dbReference type="STRING" id="1908236.BEN48_05185"/>
<proteinExistence type="predicted"/>
<evidence type="ECO:0000313" key="3">
    <source>
        <dbReference type="Proteomes" id="UP000177791"/>
    </source>
</evidence>
<reference evidence="2 3" key="1">
    <citation type="submission" date="2016-08" db="EMBL/GenBank/DDBJ databases">
        <title>Hymenobacter coccineus sp. nov., Hymenobacter lapidarius sp. nov. and Hymenobacter glacialis sp. nov., isolated from Antarctic soil.</title>
        <authorList>
            <person name="Sedlacek I."/>
            <person name="Kralova S."/>
            <person name="Kyrova K."/>
            <person name="Maslanova I."/>
            <person name="Stankova E."/>
            <person name="Vrbovska V."/>
            <person name="Nemec M."/>
            <person name="Bartak M."/>
            <person name="Svec P."/>
            <person name="Busse H.-J."/>
            <person name="Pantucek R."/>
        </authorList>
    </citation>
    <scope>NUCLEOTIDE SEQUENCE [LARGE SCALE GENOMIC DNA]</scope>
    <source>
        <strain evidence="2 3">CCM 8648</strain>
    </source>
</reference>
<dbReference type="Pfam" id="PF03190">
    <property type="entry name" value="Thioredox_DsbH"/>
    <property type="match status" value="1"/>
</dbReference>
<dbReference type="CDD" id="cd02955">
    <property type="entry name" value="SSP411"/>
    <property type="match status" value="1"/>
</dbReference>
<evidence type="ECO:0000313" key="2">
    <source>
        <dbReference type="EMBL" id="OGX82340.1"/>
    </source>
</evidence>
<evidence type="ECO:0000259" key="1">
    <source>
        <dbReference type="Pfam" id="PF03190"/>
    </source>
</evidence>
<dbReference type="RefSeq" id="WP_070735790.1">
    <property type="nucleotide sequence ID" value="NZ_MDZC01000101.1"/>
</dbReference>
<dbReference type="Gene3D" id="3.40.30.10">
    <property type="entry name" value="Glutaredoxin"/>
    <property type="match status" value="1"/>
</dbReference>
<dbReference type="AlphaFoldDB" id="A0A1G1SUN5"/>